<dbReference type="PANTHER" id="PTHR23513">
    <property type="entry name" value="INTEGRAL MEMBRANE EFFLUX PROTEIN-RELATED"/>
    <property type="match status" value="1"/>
</dbReference>
<evidence type="ECO:0000313" key="9">
    <source>
        <dbReference type="EMBL" id="MCT9811570.1"/>
    </source>
</evidence>
<evidence type="ECO:0000256" key="5">
    <source>
        <dbReference type="ARBA" id="ARBA00022989"/>
    </source>
</evidence>
<keyword evidence="3" id="KW-1003">Cell membrane</keyword>
<accession>A0ABT2PM55</accession>
<feature type="transmembrane region" description="Helical" evidence="7">
    <location>
        <begin position="191"/>
        <end position="209"/>
    </location>
</feature>
<feature type="domain" description="Major facilitator superfamily (MFS) profile" evidence="8">
    <location>
        <begin position="1"/>
        <end position="423"/>
    </location>
</feature>
<dbReference type="CDD" id="cd06173">
    <property type="entry name" value="MFS_MefA_like"/>
    <property type="match status" value="1"/>
</dbReference>
<evidence type="ECO:0000256" key="4">
    <source>
        <dbReference type="ARBA" id="ARBA00022692"/>
    </source>
</evidence>
<feature type="transmembrane region" description="Helical" evidence="7">
    <location>
        <begin position="245"/>
        <end position="266"/>
    </location>
</feature>
<feature type="transmembrane region" description="Helical" evidence="7">
    <location>
        <begin position="311"/>
        <end position="329"/>
    </location>
</feature>
<evidence type="ECO:0000256" key="2">
    <source>
        <dbReference type="ARBA" id="ARBA00022448"/>
    </source>
</evidence>
<gene>
    <name evidence="9" type="ORF">N0K08_13045</name>
</gene>
<dbReference type="Pfam" id="PF05977">
    <property type="entry name" value="MFS_3"/>
    <property type="match status" value="1"/>
</dbReference>
<dbReference type="Gene3D" id="1.20.1250.20">
    <property type="entry name" value="MFS general substrate transporter like domains"/>
    <property type="match status" value="1"/>
</dbReference>
<dbReference type="Proteomes" id="UP001525968">
    <property type="component" value="Unassembled WGS sequence"/>
</dbReference>
<dbReference type="InterPro" id="IPR020846">
    <property type="entry name" value="MFS_dom"/>
</dbReference>
<feature type="transmembrane region" description="Helical" evidence="7">
    <location>
        <begin position="38"/>
        <end position="59"/>
    </location>
</feature>
<dbReference type="SUPFAM" id="SSF103473">
    <property type="entry name" value="MFS general substrate transporter"/>
    <property type="match status" value="1"/>
</dbReference>
<keyword evidence="10" id="KW-1185">Reference proteome</keyword>
<evidence type="ECO:0000256" key="7">
    <source>
        <dbReference type="SAM" id="Phobius"/>
    </source>
</evidence>
<feature type="transmembrane region" description="Helical" evidence="7">
    <location>
        <begin position="99"/>
        <end position="120"/>
    </location>
</feature>
<sequence>MTDADRTSAQAAASQAAQAKASQAVWAPLATPTFRMLWLIWMAANTCMWMNDVAAAWLMTSLTTSPVLVALVQSASTLPVFLLGLPSGALADILDRRRYFIVTQFWVAAVAVVLCLAVLSGYMTPYLLLGLTFANGIGLAMRWPVFSALIPELVSRQQLPSAMALNGVAMNASRITGPLLAGAIIASLGSAWVFVLNAVLSVVSALVLIRWKRQHADSPLGRERLPSAMRVGVQFVRESPRIRAVILRTICFFFQSTAVMALLPLTAQRLHVGSESGAGTFTLLLASMGAGAIIGATLLPRLRQALPRERLVFTGICVQAVATVGVALAPHLAVAVAGMLLAGMALIATANTLGVAAQMALPNWVRARGMSIYQMSIMGGTAIGAALWGQVASVTSVQTSLITAAICGVISMALVQRLSSDRQMEEDLSPSKAFKAPTATMAPEAGRVVVTIEYIIHPGRTEEFRRLMQESRRSRMRQGALGWSLLHSMSQPEHFVEQIIDESWTEHLRRFDRVTASDVALRDRKLSFHVGDSPPLVTRYFADTP</sequence>
<dbReference type="InterPro" id="IPR036259">
    <property type="entry name" value="MFS_trans_sf"/>
</dbReference>
<evidence type="ECO:0000256" key="3">
    <source>
        <dbReference type="ARBA" id="ARBA00022475"/>
    </source>
</evidence>
<keyword evidence="5 7" id="KW-1133">Transmembrane helix</keyword>
<evidence type="ECO:0000256" key="1">
    <source>
        <dbReference type="ARBA" id="ARBA00004651"/>
    </source>
</evidence>
<organism evidence="9 10">
    <name type="scientific">Acidovorax bellezanensis</name>
    <dbReference type="NCBI Taxonomy" id="2976702"/>
    <lineage>
        <taxon>Bacteria</taxon>
        <taxon>Pseudomonadati</taxon>
        <taxon>Pseudomonadota</taxon>
        <taxon>Betaproteobacteria</taxon>
        <taxon>Burkholderiales</taxon>
        <taxon>Comamonadaceae</taxon>
        <taxon>Acidovorax</taxon>
    </lineage>
</organism>
<evidence type="ECO:0000259" key="8">
    <source>
        <dbReference type="PROSITE" id="PS50850"/>
    </source>
</evidence>
<comment type="caution">
    <text evidence="9">The sequence shown here is derived from an EMBL/GenBank/DDBJ whole genome shotgun (WGS) entry which is preliminary data.</text>
</comment>
<proteinExistence type="predicted"/>
<feature type="transmembrane region" description="Helical" evidence="7">
    <location>
        <begin position="397"/>
        <end position="415"/>
    </location>
</feature>
<dbReference type="PANTHER" id="PTHR23513:SF11">
    <property type="entry name" value="STAPHYLOFERRIN A TRANSPORTER"/>
    <property type="match status" value="1"/>
</dbReference>
<comment type="subcellular location">
    <subcellularLocation>
        <location evidence="1">Cell membrane</location>
        <topology evidence="1">Multi-pass membrane protein</topology>
    </subcellularLocation>
</comment>
<keyword evidence="2" id="KW-0813">Transport</keyword>
<dbReference type="PROSITE" id="PS50850">
    <property type="entry name" value="MFS"/>
    <property type="match status" value="1"/>
</dbReference>
<keyword evidence="4 7" id="KW-0812">Transmembrane</keyword>
<dbReference type="EMBL" id="JAODYH010000005">
    <property type="protein sequence ID" value="MCT9811570.1"/>
    <property type="molecule type" value="Genomic_DNA"/>
</dbReference>
<name>A0ABT2PM55_9BURK</name>
<protein>
    <submittedName>
        <fullName evidence="9">MFS transporter</fullName>
    </submittedName>
</protein>
<dbReference type="InterPro" id="IPR010290">
    <property type="entry name" value="TM_effector"/>
</dbReference>
<evidence type="ECO:0000256" key="6">
    <source>
        <dbReference type="ARBA" id="ARBA00023136"/>
    </source>
</evidence>
<feature type="transmembrane region" description="Helical" evidence="7">
    <location>
        <begin position="372"/>
        <end position="391"/>
    </location>
</feature>
<keyword evidence="6 7" id="KW-0472">Membrane</keyword>
<evidence type="ECO:0000313" key="10">
    <source>
        <dbReference type="Proteomes" id="UP001525968"/>
    </source>
</evidence>
<reference evidence="9 10" key="1">
    <citation type="submission" date="2022-09" db="EMBL/GenBank/DDBJ databases">
        <title>Draft genome of isolate Be4.</title>
        <authorList>
            <person name="Sanchez-Castro I."/>
            <person name="Martinez-Rodriguez P."/>
            <person name="Descostes M."/>
            <person name="Merroun M."/>
        </authorList>
    </citation>
    <scope>NUCLEOTIDE SEQUENCE [LARGE SCALE GENOMIC DNA]</scope>
    <source>
        <strain evidence="9 10">Be4</strain>
    </source>
</reference>
<feature type="transmembrane region" description="Helical" evidence="7">
    <location>
        <begin position="65"/>
        <end position="87"/>
    </location>
</feature>
<feature type="transmembrane region" description="Helical" evidence="7">
    <location>
        <begin position="278"/>
        <end position="299"/>
    </location>
</feature>
<feature type="transmembrane region" description="Helical" evidence="7">
    <location>
        <begin position="335"/>
        <end position="360"/>
    </location>
</feature>